<protein>
    <recommendedName>
        <fullName evidence="1">non-specific serine/threonine protein kinase</fullName>
        <ecNumber evidence="1">2.7.11.1</ecNumber>
    </recommendedName>
</protein>
<evidence type="ECO:0000313" key="10">
    <source>
        <dbReference type="EMBL" id="MDR9896158.1"/>
    </source>
</evidence>
<keyword evidence="5 10" id="KW-0418">Kinase</keyword>
<evidence type="ECO:0000256" key="2">
    <source>
        <dbReference type="ARBA" id="ARBA00022527"/>
    </source>
</evidence>
<dbReference type="Gene3D" id="3.40.50.300">
    <property type="entry name" value="P-loop containing nucleotide triphosphate hydrolases"/>
    <property type="match status" value="1"/>
</dbReference>
<dbReference type="PROSITE" id="PS50011">
    <property type="entry name" value="PROTEIN_KINASE_DOM"/>
    <property type="match status" value="1"/>
</dbReference>
<dbReference type="CDD" id="cd14014">
    <property type="entry name" value="STKc_PknB_like"/>
    <property type="match status" value="1"/>
</dbReference>
<dbReference type="GO" id="GO:0004674">
    <property type="term" value="F:protein serine/threonine kinase activity"/>
    <property type="evidence" value="ECO:0007669"/>
    <property type="project" value="UniProtKB-KW"/>
</dbReference>
<dbReference type="InterPro" id="IPR000719">
    <property type="entry name" value="Prot_kinase_dom"/>
</dbReference>
<evidence type="ECO:0000259" key="9">
    <source>
        <dbReference type="PROSITE" id="PS50011"/>
    </source>
</evidence>
<dbReference type="InterPro" id="IPR008271">
    <property type="entry name" value="Ser/Thr_kinase_AS"/>
</dbReference>
<comment type="catalytic activity">
    <reaction evidence="8">
        <text>L-seryl-[protein] + ATP = O-phospho-L-seryl-[protein] + ADP + H(+)</text>
        <dbReference type="Rhea" id="RHEA:17989"/>
        <dbReference type="Rhea" id="RHEA-COMP:9863"/>
        <dbReference type="Rhea" id="RHEA-COMP:11604"/>
        <dbReference type="ChEBI" id="CHEBI:15378"/>
        <dbReference type="ChEBI" id="CHEBI:29999"/>
        <dbReference type="ChEBI" id="CHEBI:30616"/>
        <dbReference type="ChEBI" id="CHEBI:83421"/>
        <dbReference type="ChEBI" id="CHEBI:456216"/>
        <dbReference type="EC" id="2.7.11.1"/>
    </reaction>
</comment>
<dbReference type="Pfam" id="PF01926">
    <property type="entry name" value="MMR_HSR1"/>
    <property type="match status" value="1"/>
</dbReference>
<evidence type="ECO:0000256" key="6">
    <source>
        <dbReference type="ARBA" id="ARBA00022840"/>
    </source>
</evidence>
<dbReference type="PANTHER" id="PTHR24363:SF0">
    <property type="entry name" value="SERINE_THREONINE KINASE LIKE DOMAIN CONTAINING 1"/>
    <property type="match status" value="1"/>
</dbReference>
<dbReference type="EC" id="2.7.11.1" evidence="1"/>
<dbReference type="PANTHER" id="PTHR24363">
    <property type="entry name" value="SERINE/THREONINE PROTEIN KINASE"/>
    <property type="match status" value="1"/>
</dbReference>
<evidence type="ECO:0000256" key="7">
    <source>
        <dbReference type="ARBA" id="ARBA00047899"/>
    </source>
</evidence>
<reference evidence="11" key="1">
    <citation type="journal article" date="2021" name="Science">
        <title>Hunting the eagle killer: A cyanobacterial neurotoxin causes vacuolar myelinopathy.</title>
        <authorList>
            <person name="Breinlinger S."/>
            <person name="Phillips T.J."/>
            <person name="Haram B.N."/>
            <person name="Mares J."/>
            <person name="Martinez Yerena J.A."/>
            <person name="Hrouzek P."/>
            <person name="Sobotka R."/>
            <person name="Henderson W.M."/>
            <person name="Schmieder P."/>
            <person name="Williams S.M."/>
            <person name="Lauderdale J.D."/>
            <person name="Wilde H.D."/>
            <person name="Gerrin W."/>
            <person name="Kust A."/>
            <person name="Washington J.W."/>
            <person name="Wagner C."/>
            <person name="Geier B."/>
            <person name="Liebeke M."/>
            <person name="Enke H."/>
            <person name="Niedermeyer T.H.J."/>
            <person name="Wilde S.B."/>
        </authorList>
    </citation>
    <scope>NUCLEOTIDE SEQUENCE [LARGE SCALE GENOMIC DNA]</scope>
    <source>
        <strain evidence="11">Thurmond2011</strain>
    </source>
</reference>
<feature type="domain" description="Protein kinase" evidence="9">
    <location>
        <begin position="24"/>
        <end position="285"/>
    </location>
</feature>
<dbReference type="Gene3D" id="1.10.510.10">
    <property type="entry name" value="Transferase(Phosphotransferase) domain 1"/>
    <property type="match status" value="1"/>
</dbReference>
<keyword evidence="4" id="KW-0547">Nucleotide-binding</keyword>
<evidence type="ECO:0000256" key="8">
    <source>
        <dbReference type="ARBA" id="ARBA00048679"/>
    </source>
</evidence>
<gene>
    <name evidence="10" type="ORF">G7B40_016545</name>
</gene>
<comment type="caution">
    <text evidence="10">The sequence shown here is derived from an EMBL/GenBank/DDBJ whole genome shotgun (WGS) entry which is preliminary data.</text>
</comment>
<dbReference type="RefSeq" id="WP_208344387.1">
    <property type="nucleotide sequence ID" value="NZ_CAWQFN010000497.1"/>
</dbReference>
<evidence type="ECO:0000256" key="3">
    <source>
        <dbReference type="ARBA" id="ARBA00022679"/>
    </source>
</evidence>
<dbReference type="InterPro" id="IPR006073">
    <property type="entry name" value="GTP-bd"/>
</dbReference>
<keyword evidence="11" id="KW-1185">Reference proteome</keyword>
<dbReference type="Proteomes" id="UP000667802">
    <property type="component" value="Unassembled WGS sequence"/>
</dbReference>
<keyword evidence="3" id="KW-0808">Transferase</keyword>
<dbReference type="SUPFAM" id="SSF56112">
    <property type="entry name" value="Protein kinase-like (PK-like)"/>
    <property type="match status" value="1"/>
</dbReference>
<dbReference type="AlphaFoldDB" id="A0AAP5IAF3"/>
<keyword evidence="2" id="KW-0723">Serine/threonine-protein kinase</keyword>
<dbReference type="PROSITE" id="PS00108">
    <property type="entry name" value="PROTEIN_KINASE_ST"/>
    <property type="match status" value="1"/>
</dbReference>
<comment type="catalytic activity">
    <reaction evidence="7">
        <text>L-threonyl-[protein] + ATP = O-phospho-L-threonyl-[protein] + ADP + H(+)</text>
        <dbReference type="Rhea" id="RHEA:46608"/>
        <dbReference type="Rhea" id="RHEA-COMP:11060"/>
        <dbReference type="Rhea" id="RHEA-COMP:11605"/>
        <dbReference type="ChEBI" id="CHEBI:15378"/>
        <dbReference type="ChEBI" id="CHEBI:30013"/>
        <dbReference type="ChEBI" id="CHEBI:30616"/>
        <dbReference type="ChEBI" id="CHEBI:61977"/>
        <dbReference type="ChEBI" id="CHEBI:456216"/>
        <dbReference type="EC" id="2.7.11.1"/>
    </reaction>
</comment>
<evidence type="ECO:0000256" key="1">
    <source>
        <dbReference type="ARBA" id="ARBA00012513"/>
    </source>
</evidence>
<dbReference type="SMART" id="SM00220">
    <property type="entry name" value="S_TKc"/>
    <property type="match status" value="1"/>
</dbReference>
<evidence type="ECO:0000256" key="5">
    <source>
        <dbReference type="ARBA" id="ARBA00022777"/>
    </source>
</evidence>
<dbReference type="InterPro" id="IPR027417">
    <property type="entry name" value="P-loop_NTPase"/>
</dbReference>
<evidence type="ECO:0000313" key="11">
    <source>
        <dbReference type="Proteomes" id="UP000667802"/>
    </source>
</evidence>
<dbReference type="Pfam" id="PF00069">
    <property type="entry name" value="Pkinase"/>
    <property type="match status" value="1"/>
</dbReference>
<keyword evidence="6" id="KW-0067">ATP-binding</keyword>
<dbReference type="GO" id="GO:0005524">
    <property type="term" value="F:ATP binding"/>
    <property type="evidence" value="ECO:0007669"/>
    <property type="project" value="UniProtKB-KW"/>
</dbReference>
<sequence>MSYPNLKLWAYCTAKSSFMIQGKYQLIKPMREGSLNHPYEVYEVEENGTPKVLKVLTTEEELHLKLFNREAEFLKRLKHPVVPQLEDNFPLDLSFNTGIRRLHCIVMEKIEGLDLQQWLYENHRLSEQLALDWLQQLLEILALLHKNNLFHRDIKPSNIMLRPNGQLVLIDFGTAREITHTFFNKLPTEEVTRVYSQGYTSPEQERGQAVPQSDFFALGRTFICLLTGRHPNYEDFKTGKLNWRLYAPHVSESFANLLDELVAYDHNKRPQNTQKIFERLQEIWVETNDALKAIESAVRLSLLDLPKPLRFLAEQFLRHHLQQLTKQNRVPKIALFGRQGVGKSSLINAILGKNAADVGIGVESTTLQQDTYQQAEWRVEVAASSTLYHETYQRAGWRLEIIDSRGIGDSLNDAATQTAIDYIVKNKVDIVLFVIPATKAYVPFDINFLRELKARHFQAHKVDLQSILVINRIDEIPPLIWDPPYNLNLDLPVPNQKRTAKEAKEANIRACVAARVNDYNKLISSYVPVCAYQDEYGGSRLYQIDILTQEIYKYIPDEAAKQVFAGAADVSLLKKAVAERFTLAAAWIAFFARLIPISTLATRIVFTTQLRLVSMIAQIAATNEDKSRIAETFLNELGVQPTNTSSFLAKTLAIGKAAISYFIDGKTTIEAHQAFTQEQERREPEFQEAEKKGSETVVDILRELEDELNQMLNINHPKNEEDDDFAGLPPML</sequence>
<dbReference type="EMBL" id="JAALHA020000007">
    <property type="protein sequence ID" value="MDR9896158.1"/>
    <property type="molecule type" value="Genomic_DNA"/>
</dbReference>
<proteinExistence type="predicted"/>
<name>A0AAP5IAF3_9CYAN</name>
<evidence type="ECO:0000256" key="4">
    <source>
        <dbReference type="ARBA" id="ARBA00022741"/>
    </source>
</evidence>
<organism evidence="10 11">
    <name type="scientific">Aetokthonos hydrillicola Thurmond2011</name>
    <dbReference type="NCBI Taxonomy" id="2712845"/>
    <lineage>
        <taxon>Bacteria</taxon>
        <taxon>Bacillati</taxon>
        <taxon>Cyanobacteriota</taxon>
        <taxon>Cyanophyceae</taxon>
        <taxon>Nostocales</taxon>
        <taxon>Hapalosiphonaceae</taxon>
        <taxon>Aetokthonos</taxon>
    </lineage>
</organism>
<dbReference type="Gene3D" id="3.30.200.20">
    <property type="entry name" value="Phosphorylase Kinase, domain 1"/>
    <property type="match status" value="1"/>
</dbReference>
<accession>A0AAP5IAF3</accession>
<dbReference type="CDD" id="cd00882">
    <property type="entry name" value="Ras_like_GTPase"/>
    <property type="match status" value="1"/>
</dbReference>
<dbReference type="SUPFAM" id="SSF52540">
    <property type="entry name" value="P-loop containing nucleoside triphosphate hydrolases"/>
    <property type="match status" value="1"/>
</dbReference>
<dbReference type="GO" id="GO:0005525">
    <property type="term" value="F:GTP binding"/>
    <property type="evidence" value="ECO:0007669"/>
    <property type="project" value="InterPro"/>
</dbReference>
<dbReference type="InterPro" id="IPR011009">
    <property type="entry name" value="Kinase-like_dom_sf"/>
</dbReference>